<keyword evidence="4 7" id="KW-0472">Membrane</keyword>
<evidence type="ECO:0000256" key="6">
    <source>
        <dbReference type="SAM" id="MobiDB-lite"/>
    </source>
</evidence>
<dbReference type="PANTHER" id="PTHR37278:SF1">
    <property type="entry name" value="AUTOPHAGY-RELATED PROTEIN 33-RELATED"/>
    <property type="match status" value="1"/>
</dbReference>
<evidence type="ECO:0000256" key="3">
    <source>
        <dbReference type="ARBA" id="ARBA00022989"/>
    </source>
</evidence>
<feature type="transmembrane region" description="Helical" evidence="7">
    <location>
        <begin position="57"/>
        <end position="76"/>
    </location>
</feature>
<keyword evidence="2 7" id="KW-0812">Transmembrane</keyword>
<reference evidence="8" key="1">
    <citation type="journal article" date="2020" name="Stud. Mycol.">
        <title>101 Dothideomycetes genomes: a test case for predicting lifestyles and emergence of pathogens.</title>
        <authorList>
            <person name="Haridas S."/>
            <person name="Albert R."/>
            <person name="Binder M."/>
            <person name="Bloem J."/>
            <person name="Labutti K."/>
            <person name="Salamov A."/>
            <person name="Andreopoulos B."/>
            <person name="Baker S."/>
            <person name="Barry K."/>
            <person name="Bills G."/>
            <person name="Bluhm B."/>
            <person name="Cannon C."/>
            <person name="Castanera R."/>
            <person name="Culley D."/>
            <person name="Daum C."/>
            <person name="Ezra D."/>
            <person name="Gonzalez J."/>
            <person name="Henrissat B."/>
            <person name="Kuo A."/>
            <person name="Liang C."/>
            <person name="Lipzen A."/>
            <person name="Lutzoni F."/>
            <person name="Magnuson J."/>
            <person name="Mondo S."/>
            <person name="Nolan M."/>
            <person name="Ohm R."/>
            <person name="Pangilinan J."/>
            <person name="Park H.-J."/>
            <person name="Ramirez L."/>
            <person name="Alfaro M."/>
            <person name="Sun H."/>
            <person name="Tritt A."/>
            <person name="Yoshinaga Y."/>
            <person name="Zwiers L.-H."/>
            <person name="Turgeon B."/>
            <person name="Goodwin S."/>
            <person name="Spatafora J."/>
            <person name="Crous P."/>
            <person name="Grigoriev I."/>
        </authorList>
    </citation>
    <scope>NUCLEOTIDE SEQUENCE</scope>
    <source>
        <strain evidence="8">CBS 101060</strain>
    </source>
</reference>
<comment type="similarity">
    <text evidence="5">Belongs to the ATG33 family.</text>
</comment>
<dbReference type="GO" id="GO:0016236">
    <property type="term" value="P:macroautophagy"/>
    <property type="evidence" value="ECO:0007669"/>
    <property type="project" value="TreeGrafter"/>
</dbReference>
<keyword evidence="9" id="KW-1185">Reference proteome</keyword>
<protein>
    <submittedName>
        <fullName evidence="8">Uncharacterized protein</fullName>
    </submittedName>
</protein>
<comment type="caution">
    <text evidence="8">The sequence shown here is derived from an EMBL/GenBank/DDBJ whole genome shotgun (WGS) entry which is preliminary data.</text>
</comment>
<organism evidence="8 9">
    <name type="scientific">Patellaria atrata CBS 101060</name>
    <dbReference type="NCBI Taxonomy" id="1346257"/>
    <lineage>
        <taxon>Eukaryota</taxon>
        <taxon>Fungi</taxon>
        <taxon>Dikarya</taxon>
        <taxon>Ascomycota</taxon>
        <taxon>Pezizomycotina</taxon>
        <taxon>Dothideomycetes</taxon>
        <taxon>Dothideomycetes incertae sedis</taxon>
        <taxon>Patellariales</taxon>
        <taxon>Patellariaceae</taxon>
        <taxon>Patellaria</taxon>
    </lineage>
</organism>
<evidence type="ECO:0000313" key="8">
    <source>
        <dbReference type="EMBL" id="KAF2836834.1"/>
    </source>
</evidence>
<evidence type="ECO:0000256" key="2">
    <source>
        <dbReference type="ARBA" id="ARBA00022692"/>
    </source>
</evidence>
<dbReference type="GO" id="GO:0000422">
    <property type="term" value="P:autophagy of mitochondrion"/>
    <property type="evidence" value="ECO:0007669"/>
    <property type="project" value="TreeGrafter"/>
</dbReference>
<dbReference type="AlphaFoldDB" id="A0A9P4VQT5"/>
<feature type="region of interest" description="Disordered" evidence="6">
    <location>
        <begin position="114"/>
        <end position="143"/>
    </location>
</feature>
<dbReference type="Proteomes" id="UP000799429">
    <property type="component" value="Unassembled WGS sequence"/>
</dbReference>
<evidence type="ECO:0000313" key="9">
    <source>
        <dbReference type="Proteomes" id="UP000799429"/>
    </source>
</evidence>
<dbReference type="InterPro" id="IPR051668">
    <property type="entry name" value="ATG33"/>
</dbReference>
<gene>
    <name evidence="8" type="ORF">M501DRAFT_996513</name>
</gene>
<evidence type="ECO:0000256" key="1">
    <source>
        <dbReference type="ARBA" id="ARBA00004141"/>
    </source>
</evidence>
<evidence type="ECO:0000256" key="4">
    <source>
        <dbReference type="ARBA" id="ARBA00023136"/>
    </source>
</evidence>
<dbReference type="PANTHER" id="PTHR37278">
    <property type="entry name" value="AUTOPHAGY-RELATED PROTEIN 33-RELATED"/>
    <property type="match status" value="1"/>
</dbReference>
<keyword evidence="3 7" id="KW-1133">Transmembrane helix</keyword>
<name>A0A9P4VQT5_9PEZI</name>
<proteinExistence type="inferred from homology"/>
<dbReference type="EMBL" id="MU006102">
    <property type="protein sequence ID" value="KAF2836834.1"/>
    <property type="molecule type" value="Genomic_DNA"/>
</dbReference>
<comment type="subcellular location">
    <subcellularLocation>
        <location evidence="1">Membrane</location>
        <topology evidence="1">Multi-pass membrane protein</topology>
    </subcellularLocation>
</comment>
<feature type="transmembrane region" description="Helical" evidence="7">
    <location>
        <begin position="167"/>
        <end position="186"/>
    </location>
</feature>
<sequence>MPKPAVTVLKFVGTVSLGLLTGLTYTLSTTLPATLLSLPTSPTCHTALCTLQRTSSLHRTILTSLTLLTLPLSFLLSPRRIRHPYLLWVSLLTVAGHNTGTLYNFYNSVTAKGSGGGGSRAVSPSQGSGSEDGRGEGSYVDVRGVEEGDVNGEEVRRGVEEMRVVEGIRTAVIGTGFLLGVIGIWGDAY</sequence>
<accession>A0A9P4VQT5</accession>
<evidence type="ECO:0000256" key="7">
    <source>
        <dbReference type="SAM" id="Phobius"/>
    </source>
</evidence>
<evidence type="ECO:0000256" key="5">
    <source>
        <dbReference type="ARBA" id="ARBA00038013"/>
    </source>
</evidence>
<dbReference type="GO" id="GO:0005741">
    <property type="term" value="C:mitochondrial outer membrane"/>
    <property type="evidence" value="ECO:0007669"/>
    <property type="project" value="TreeGrafter"/>
</dbReference>